<dbReference type="Gene3D" id="3.60.40.10">
    <property type="entry name" value="PPM-type phosphatase domain"/>
    <property type="match status" value="1"/>
</dbReference>
<feature type="transmembrane region" description="Helical" evidence="8">
    <location>
        <begin position="191"/>
        <end position="210"/>
    </location>
</feature>
<dbReference type="InterPro" id="IPR024041">
    <property type="entry name" value="NH4_transpt_AmtB-like_dom"/>
</dbReference>
<feature type="transmembrane region" description="Helical" evidence="8">
    <location>
        <begin position="281"/>
        <end position="298"/>
    </location>
</feature>
<keyword evidence="5 8" id="KW-1133">Transmembrane helix</keyword>
<feature type="transmembrane region" description="Helical" evidence="8">
    <location>
        <begin position="305"/>
        <end position="326"/>
    </location>
</feature>
<evidence type="ECO:0000313" key="11">
    <source>
        <dbReference type="Proteomes" id="UP000315648"/>
    </source>
</evidence>
<dbReference type="SMART" id="SM00331">
    <property type="entry name" value="PP2C_SIG"/>
    <property type="match status" value="1"/>
</dbReference>
<dbReference type="InterPro" id="IPR018047">
    <property type="entry name" value="Ammonium_transpt_CS"/>
</dbReference>
<evidence type="ECO:0000256" key="3">
    <source>
        <dbReference type="ARBA" id="ARBA00022448"/>
    </source>
</evidence>
<proteinExistence type="inferred from homology"/>
<feature type="transmembrane region" description="Helical" evidence="8">
    <location>
        <begin position="92"/>
        <end position="111"/>
    </location>
</feature>
<sequence length="714" mass="76734">MPSSGVDMLWVIVASTLVMSMQTGFCMLEAGLVRSKNTINVAIKNLLDFCVAGLCFWAFGFALMFGASALGWVGTSDWLFSTWPTAHNTTFFLFQVMFCATSATIVSGAVAERMSFGGYLLMTALVSSTIYPLSGHWIWNHDGWLAKLGFVDFAGSTAVHSVGGWLSLAAVLIIGPRIGRFSTNTPLASSHSLGTATFGVLILFVAWLGFNGGSRLGLTADVPFILLNTVLAGCAGGLAGLFTAWKIKGLPDLPDTLNGTLGGLVAITAGCHAVSPASAVVIGIIGGMVCFYVTILLEKWKIDDVVGATAVHGASGVWGTLAVAFFGQPEKLGTGLGFWGQLGAQSLGVVAVGAWAFGGGWVFLKLINRIHPLRVSPEAERVGLNVAEHGASTEIIDLLSEMGRHRSKGEFTQSLQFDAFTEVGQIAAEYNQVIAKVVEEMELREGIATRLRAERETAEESNRKIVSSIEYARRIQQAILPRPEILTEIVGEHALVYRPRDLVSGDFYWCLREGDHTFAAVVDCTGHGVPGAFMSLVGHAILQQIVAEKGIIEPAEILATMHQQVRDALRQDTAGSNNQDGMDMCLVRIDADKIIFAGAHRPLWWALPDGTFGEIKGNRISLGGGQHEKRRATFDQHTLPRSPGLTLYLASDGYVDQPNHLRVPFDTRPLRELLKRIAPEPMSAQADALNAALDAHRGGAAQRDDITLLALRLP</sequence>
<dbReference type="GO" id="GO:0008519">
    <property type="term" value="F:ammonium channel activity"/>
    <property type="evidence" value="ECO:0007669"/>
    <property type="project" value="InterPro"/>
</dbReference>
<dbReference type="AlphaFoldDB" id="A0A556QJC9"/>
<dbReference type="InterPro" id="IPR029020">
    <property type="entry name" value="Ammonium/urea_transptr"/>
</dbReference>
<feature type="transmembrane region" description="Helical" evidence="8">
    <location>
        <begin position="346"/>
        <end position="364"/>
    </location>
</feature>
<dbReference type="InterPro" id="IPR036457">
    <property type="entry name" value="PPM-type-like_dom_sf"/>
</dbReference>
<dbReference type="SUPFAM" id="SSF111352">
    <property type="entry name" value="Ammonium transporter"/>
    <property type="match status" value="1"/>
</dbReference>
<comment type="caution">
    <text evidence="10">The sequence shown here is derived from an EMBL/GenBank/DDBJ whole genome shotgun (WGS) entry which is preliminary data.</text>
</comment>
<evidence type="ECO:0000256" key="2">
    <source>
        <dbReference type="ARBA" id="ARBA00005887"/>
    </source>
</evidence>
<feature type="transmembrane region" description="Helical" evidence="8">
    <location>
        <begin position="118"/>
        <end position="139"/>
    </location>
</feature>
<name>A0A556QJC9_9BACT</name>
<protein>
    <recommendedName>
        <fullName evidence="8">Ammonium transporter</fullName>
    </recommendedName>
</protein>
<keyword evidence="11" id="KW-1185">Reference proteome</keyword>
<dbReference type="InterPro" id="IPR001905">
    <property type="entry name" value="Ammonium_transpt"/>
</dbReference>
<keyword evidence="7 8" id="KW-0924">Ammonia transport</keyword>
<comment type="similarity">
    <text evidence="2 8">Belongs to the ammonia transporter channel (TC 1.A.11.2) family.</text>
</comment>
<keyword evidence="3 8" id="KW-0813">Transport</keyword>
<dbReference type="Pfam" id="PF00909">
    <property type="entry name" value="Ammonium_transp"/>
    <property type="match status" value="1"/>
</dbReference>
<dbReference type="NCBIfam" id="TIGR00836">
    <property type="entry name" value="amt"/>
    <property type="match status" value="1"/>
</dbReference>
<evidence type="ECO:0000256" key="7">
    <source>
        <dbReference type="ARBA" id="ARBA00023177"/>
    </source>
</evidence>
<accession>A0A556QJC9</accession>
<feature type="transmembrane region" description="Helical" evidence="8">
    <location>
        <begin position="222"/>
        <end position="245"/>
    </location>
</feature>
<evidence type="ECO:0000256" key="6">
    <source>
        <dbReference type="ARBA" id="ARBA00023136"/>
    </source>
</evidence>
<dbReference type="GO" id="GO:0005886">
    <property type="term" value="C:plasma membrane"/>
    <property type="evidence" value="ECO:0007669"/>
    <property type="project" value="UniProtKB-SubCell"/>
</dbReference>
<keyword evidence="4 8" id="KW-0812">Transmembrane</keyword>
<reference evidence="10 11" key="1">
    <citation type="submission" date="2019-07" db="EMBL/GenBank/DDBJ databases">
        <title>Description of 53C-WASEF.</title>
        <authorList>
            <person name="Pitt A."/>
            <person name="Hahn M.W."/>
        </authorList>
    </citation>
    <scope>NUCLEOTIDE SEQUENCE [LARGE SCALE GENOMIC DNA]</scope>
    <source>
        <strain evidence="10 11">53C-WASEF</strain>
    </source>
</reference>
<organism evidence="10 11">
    <name type="scientific">Rariglobus hedericola</name>
    <dbReference type="NCBI Taxonomy" id="2597822"/>
    <lineage>
        <taxon>Bacteria</taxon>
        <taxon>Pseudomonadati</taxon>
        <taxon>Verrucomicrobiota</taxon>
        <taxon>Opitutia</taxon>
        <taxon>Opitutales</taxon>
        <taxon>Opitutaceae</taxon>
        <taxon>Rariglobus</taxon>
    </lineage>
</organism>
<dbReference type="PANTHER" id="PTHR11730:SF6">
    <property type="entry name" value="AMMONIUM TRANSPORTER"/>
    <property type="match status" value="1"/>
</dbReference>
<evidence type="ECO:0000256" key="8">
    <source>
        <dbReference type="RuleBase" id="RU362002"/>
    </source>
</evidence>
<comment type="subcellular location">
    <subcellularLocation>
        <location evidence="8">Cell membrane</location>
        <topology evidence="8">Multi-pass membrane protein</topology>
    </subcellularLocation>
    <subcellularLocation>
        <location evidence="1">Membrane</location>
        <topology evidence="1">Multi-pass membrane protein</topology>
    </subcellularLocation>
</comment>
<dbReference type="Pfam" id="PF07228">
    <property type="entry name" value="SpoIIE"/>
    <property type="match status" value="1"/>
</dbReference>
<gene>
    <name evidence="10" type="primary">amt</name>
    <name evidence="10" type="ORF">FPL22_11470</name>
</gene>
<dbReference type="Proteomes" id="UP000315648">
    <property type="component" value="Unassembled WGS sequence"/>
</dbReference>
<dbReference type="SUPFAM" id="SSF81606">
    <property type="entry name" value="PP2C-like"/>
    <property type="match status" value="1"/>
</dbReference>
<evidence type="ECO:0000259" key="9">
    <source>
        <dbReference type="SMART" id="SM00331"/>
    </source>
</evidence>
<feature type="domain" description="PPM-type phosphatase" evidence="9">
    <location>
        <begin position="488"/>
        <end position="713"/>
    </location>
</feature>
<dbReference type="OrthoDB" id="9814202at2"/>
<evidence type="ECO:0000256" key="4">
    <source>
        <dbReference type="ARBA" id="ARBA00022692"/>
    </source>
</evidence>
<evidence type="ECO:0000313" key="10">
    <source>
        <dbReference type="EMBL" id="TSJ76738.1"/>
    </source>
</evidence>
<feature type="transmembrane region" description="Helical" evidence="8">
    <location>
        <begin position="159"/>
        <end position="179"/>
    </location>
</feature>
<evidence type="ECO:0000256" key="5">
    <source>
        <dbReference type="ARBA" id="ARBA00022989"/>
    </source>
</evidence>
<dbReference type="PANTHER" id="PTHR11730">
    <property type="entry name" value="AMMONIUM TRANSPORTER"/>
    <property type="match status" value="1"/>
</dbReference>
<dbReference type="InterPro" id="IPR001932">
    <property type="entry name" value="PPM-type_phosphatase-like_dom"/>
</dbReference>
<dbReference type="Gene3D" id="1.10.3430.10">
    <property type="entry name" value="Ammonium transporter AmtB like domains"/>
    <property type="match status" value="1"/>
</dbReference>
<feature type="transmembrane region" description="Helical" evidence="8">
    <location>
        <begin position="257"/>
        <end position="275"/>
    </location>
</feature>
<feature type="transmembrane region" description="Helical" evidence="8">
    <location>
        <begin position="49"/>
        <end position="72"/>
    </location>
</feature>
<keyword evidence="6 8" id="KW-0472">Membrane</keyword>
<dbReference type="PROSITE" id="PS01219">
    <property type="entry name" value="AMMONIUM_TRANSP"/>
    <property type="match status" value="1"/>
</dbReference>
<feature type="transmembrane region" description="Helical" evidence="8">
    <location>
        <begin position="6"/>
        <end position="28"/>
    </location>
</feature>
<dbReference type="RefSeq" id="WP_144230495.1">
    <property type="nucleotide sequence ID" value="NZ_CBCRVV010000009.1"/>
</dbReference>
<evidence type="ECO:0000256" key="1">
    <source>
        <dbReference type="ARBA" id="ARBA00004141"/>
    </source>
</evidence>
<dbReference type="EMBL" id="VMBG01000002">
    <property type="protein sequence ID" value="TSJ76738.1"/>
    <property type="molecule type" value="Genomic_DNA"/>
</dbReference>
<dbReference type="GO" id="GO:0097272">
    <property type="term" value="P:ammonium homeostasis"/>
    <property type="evidence" value="ECO:0007669"/>
    <property type="project" value="TreeGrafter"/>
</dbReference>